<name>A0ABP8HCY2_9BACT</name>
<feature type="transmembrane region" description="Helical" evidence="6">
    <location>
        <begin position="272"/>
        <end position="297"/>
    </location>
</feature>
<organism evidence="9 10">
    <name type="scientific">Flaviaesturariibacter amylovorans</name>
    <dbReference type="NCBI Taxonomy" id="1084520"/>
    <lineage>
        <taxon>Bacteria</taxon>
        <taxon>Pseudomonadati</taxon>
        <taxon>Bacteroidota</taxon>
        <taxon>Chitinophagia</taxon>
        <taxon>Chitinophagales</taxon>
        <taxon>Chitinophagaceae</taxon>
        <taxon>Flaviaestuariibacter</taxon>
    </lineage>
</organism>
<comment type="subcellular location">
    <subcellularLocation>
        <location evidence="1">Membrane</location>
        <topology evidence="1">Multi-pass membrane protein</topology>
    </subcellularLocation>
</comment>
<dbReference type="PANTHER" id="PTHR32234">
    <property type="entry name" value="THIOL:DISULFIDE INTERCHANGE PROTEIN DSBD"/>
    <property type="match status" value="1"/>
</dbReference>
<feature type="signal peptide" evidence="7">
    <location>
        <begin position="1"/>
        <end position="21"/>
    </location>
</feature>
<evidence type="ECO:0000259" key="8">
    <source>
        <dbReference type="Pfam" id="PF02683"/>
    </source>
</evidence>
<evidence type="ECO:0000256" key="7">
    <source>
        <dbReference type="SAM" id="SignalP"/>
    </source>
</evidence>
<feature type="chain" id="PRO_5045117289" evidence="7">
    <location>
        <begin position="22"/>
        <end position="649"/>
    </location>
</feature>
<gene>
    <name evidence="9" type="ORF">GCM10023184_33630</name>
</gene>
<dbReference type="RefSeq" id="WP_345256946.1">
    <property type="nucleotide sequence ID" value="NZ_BAABGY010000009.1"/>
</dbReference>
<dbReference type="InterPro" id="IPR003834">
    <property type="entry name" value="Cyt_c_assmbl_TM_dom"/>
</dbReference>
<accession>A0ABP8HCY2</accession>
<feature type="transmembrane region" description="Helical" evidence="6">
    <location>
        <begin position="385"/>
        <end position="403"/>
    </location>
</feature>
<dbReference type="EMBL" id="BAABGY010000009">
    <property type="protein sequence ID" value="GAA4337655.1"/>
    <property type="molecule type" value="Genomic_DNA"/>
</dbReference>
<dbReference type="PANTHER" id="PTHR32234:SF0">
    <property type="entry name" value="THIOL:DISULFIDE INTERCHANGE PROTEIN DSBD"/>
    <property type="match status" value="1"/>
</dbReference>
<proteinExistence type="predicted"/>
<feature type="transmembrane region" description="Helical" evidence="6">
    <location>
        <begin position="418"/>
        <end position="436"/>
    </location>
</feature>
<evidence type="ECO:0000256" key="1">
    <source>
        <dbReference type="ARBA" id="ARBA00004141"/>
    </source>
</evidence>
<evidence type="ECO:0000256" key="6">
    <source>
        <dbReference type="SAM" id="Phobius"/>
    </source>
</evidence>
<evidence type="ECO:0000256" key="5">
    <source>
        <dbReference type="ARBA" id="ARBA00023136"/>
    </source>
</evidence>
<keyword evidence="7" id="KW-0732">Signal</keyword>
<dbReference type="Pfam" id="PF02683">
    <property type="entry name" value="DsbD_TM"/>
    <property type="match status" value="1"/>
</dbReference>
<keyword evidence="5 6" id="KW-0472">Membrane</keyword>
<evidence type="ECO:0000256" key="4">
    <source>
        <dbReference type="ARBA" id="ARBA00022989"/>
    </source>
</evidence>
<keyword evidence="10" id="KW-1185">Reference proteome</keyword>
<evidence type="ECO:0000313" key="9">
    <source>
        <dbReference type="EMBL" id="GAA4337655.1"/>
    </source>
</evidence>
<feature type="domain" description="Cytochrome C biogenesis protein transmembrane" evidence="8">
    <location>
        <begin position="188"/>
        <end position="403"/>
    </location>
</feature>
<dbReference type="Pfam" id="PF13899">
    <property type="entry name" value="Thioredoxin_7"/>
    <property type="match status" value="1"/>
</dbReference>
<evidence type="ECO:0000313" key="10">
    <source>
        <dbReference type="Proteomes" id="UP001501725"/>
    </source>
</evidence>
<evidence type="ECO:0000256" key="3">
    <source>
        <dbReference type="ARBA" id="ARBA00022748"/>
    </source>
</evidence>
<comment type="caution">
    <text evidence="9">The sequence shown here is derived from an EMBL/GenBank/DDBJ whole genome shotgun (WGS) entry which is preliminary data.</text>
</comment>
<keyword evidence="3" id="KW-0201">Cytochrome c-type biogenesis</keyword>
<evidence type="ECO:0000256" key="2">
    <source>
        <dbReference type="ARBA" id="ARBA00022692"/>
    </source>
</evidence>
<dbReference type="InterPro" id="IPR036249">
    <property type="entry name" value="Thioredoxin-like_sf"/>
</dbReference>
<dbReference type="Gene3D" id="3.40.30.10">
    <property type="entry name" value="Glutaredoxin"/>
    <property type="match status" value="1"/>
</dbReference>
<feature type="transmembrane region" description="Helical" evidence="6">
    <location>
        <begin position="448"/>
        <end position="469"/>
    </location>
</feature>
<feature type="transmembrane region" description="Helical" evidence="6">
    <location>
        <begin position="309"/>
        <end position="336"/>
    </location>
</feature>
<sequence>MATVRRLLLSLSLFFTVCSLAAQDSAVFRWEVSARRTGEGAYELQFKTAGASGWELYAAGQDLLGVLTTELKLNDSSIRVGSWSAGSGVAPTKSAIFEGLTVGLQRGPATWTVPVTFGSPAPAFLKGTLLYTYGKGEELYPGTALPFSVALEGGVSKTSDATILRPAIDIRNPVAPCGDESTEDQSIWSIFFIGLGAGLLALLFPCIFPLIPLTVSFFTKRAPTRRRGVRNAFFYGFSIFAIYTALSLPFHLFQLRPEVLNNISTNVPLNLAFFLVFVIFAISFFGVFEITLPSGLANKVDSKSGAGDIWGIFFMALTLTIVSFSCTSGILGALIAGSLSGSNAAWQLTAGMAGFGLGLGLPFVLFALFPGWLQSMPRSGGWMTELKVVFGFIELAMAIKFLSNADLVKDWGILPREVFLGLWIVIGICTVAYLLGALRKGPRPKMGAVRGFFVLIFAATTLYMIPGLFNVRSAGLTLISGFPPPLTYSVYKPHAALADAVKPLHNDYEGALRRARAEGKPVLIDFTGKACVNCRKMEERVWTDERVSGYMKDSFVVVSLYVDDRSKLPANEQQQYKSRRGDLRDIITVGDKWATFQSENFFAVSQPQYAILSPDEKALTRPKTYTEDAADFRDWLDCGLNAYRSAGPR</sequence>
<dbReference type="SUPFAM" id="SSF52833">
    <property type="entry name" value="Thioredoxin-like"/>
    <property type="match status" value="1"/>
</dbReference>
<feature type="transmembrane region" description="Helical" evidence="6">
    <location>
        <begin position="348"/>
        <end position="373"/>
    </location>
</feature>
<reference evidence="10" key="1">
    <citation type="journal article" date="2019" name="Int. J. Syst. Evol. Microbiol.">
        <title>The Global Catalogue of Microorganisms (GCM) 10K type strain sequencing project: providing services to taxonomists for standard genome sequencing and annotation.</title>
        <authorList>
            <consortium name="The Broad Institute Genomics Platform"/>
            <consortium name="The Broad Institute Genome Sequencing Center for Infectious Disease"/>
            <person name="Wu L."/>
            <person name="Ma J."/>
        </authorList>
    </citation>
    <scope>NUCLEOTIDE SEQUENCE [LARGE SCALE GENOMIC DNA]</scope>
    <source>
        <strain evidence="10">JCM 17919</strain>
    </source>
</reference>
<keyword evidence="4 6" id="KW-1133">Transmembrane helix</keyword>
<feature type="transmembrane region" description="Helical" evidence="6">
    <location>
        <begin position="232"/>
        <end position="252"/>
    </location>
</feature>
<protein>
    <submittedName>
        <fullName evidence="9">Thioredoxin family protein</fullName>
    </submittedName>
</protein>
<keyword evidence="2 6" id="KW-0812">Transmembrane</keyword>
<feature type="transmembrane region" description="Helical" evidence="6">
    <location>
        <begin position="187"/>
        <end position="211"/>
    </location>
</feature>
<dbReference type="Proteomes" id="UP001501725">
    <property type="component" value="Unassembled WGS sequence"/>
</dbReference>